<dbReference type="Pfam" id="PF20360">
    <property type="entry name" value="DUF6655"/>
    <property type="match status" value="1"/>
</dbReference>
<dbReference type="AlphaFoldDB" id="A0A7V8VCH8"/>
<keyword evidence="3" id="KW-1185">Reference proteome</keyword>
<evidence type="ECO:0000313" key="3">
    <source>
        <dbReference type="Proteomes" id="UP000542342"/>
    </source>
</evidence>
<feature type="region of interest" description="Disordered" evidence="1">
    <location>
        <begin position="238"/>
        <end position="282"/>
    </location>
</feature>
<gene>
    <name evidence="2" type="ORF">H0921_04730</name>
</gene>
<dbReference type="Proteomes" id="UP000542342">
    <property type="component" value="Unassembled WGS sequence"/>
</dbReference>
<reference evidence="2 3" key="1">
    <citation type="submission" date="2020-07" db="EMBL/GenBank/DDBJ databases">
        <title>Thermogemmata thermophila gen. nov., sp. nov., a novel moderate thermophilic planctomycete from a Kamchatka hot spring.</title>
        <authorList>
            <person name="Elcheninov A.G."/>
            <person name="Podosokorskaya O.A."/>
            <person name="Kovaleva O.L."/>
            <person name="Novikov A."/>
            <person name="Bonch-Osmolovskaya E.A."/>
            <person name="Toshchakov S.V."/>
            <person name="Kublanov I.V."/>
        </authorList>
    </citation>
    <scope>NUCLEOTIDE SEQUENCE [LARGE SCALE GENOMIC DNA]</scope>
    <source>
        <strain evidence="2 3">2918</strain>
    </source>
</reference>
<evidence type="ECO:0000256" key="1">
    <source>
        <dbReference type="SAM" id="MobiDB-lite"/>
    </source>
</evidence>
<evidence type="ECO:0000313" key="2">
    <source>
        <dbReference type="EMBL" id="MBA2225465.1"/>
    </source>
</evidence>
<dbReference type="InterPro" id="IPR046596">
    <property type="entry name" value="DUF6655"/>
</dbReference>
<organism evidence="2 3">
    <name type="scientific">Thermogemmata fonticola</name>
    <dbReference type="NCBI Taxonomy" id="2755323"/>
    <lineage>
        <taxon>Bacteria</taxon>
        <taxon>Pseudomonadati</taxon>
        <taxon>Planctomycetota</taxon>
        <taxon>Planctomycetia</taxon>
        <taxon>Gemmatales</taxon>
        <taxon>Gemmataceae</taxon>
        <taxon>Thermogemmata</taxon>
    </lineage>
</organism>
<comment type="caution">
    <text evidence="2">The sequence shown here is derived from an EMBL/GenBank/DDBJ whole genome shotgun (WGS) entry which is preliminary data.</text>
</comment>
<name>A0A7V8VCH8_9BACT</name>
<dbReference type="EMBL" id="JACEFB010000002">
    <property type="protein sequence ID" value="MBA2225465.1"/>
    <property type="molecule type" value="Genomic_DNA"/>
</dbReference>
<proteinExistence type="predicted"/>
<feature type="compositionally biased region" description="Polar residues" evidence="1">
    <location>
        <begin position="264"/>
        <end position="282"/>
    </location>
</feature>
<protein>
    <submittedName>
        <fullName evidence="2">Uncharacterized protein</fullName>
    </submittedName>
</protein>
<sequence>MTDTPRTATEMLLLSHAVDSAVSQIDFSPLAGRYVYIDATGLDKDVVDRAYLISLVRQQAAAAGAILQDERHKADYILEIRSGGIGTDRHSVLVGTPALQLPSVVPGMPTNIPEIALVKKNDQRGVAKIAVFAYNRHTGRAVWQSGNVESVSRLKDLWVLGAGPFSQGSIRKRPELAGEPLPTISDLLHMQPSPQDRALMLGPRYFPDHDQPVLSPYMGFFQRLGYHLWTRGPASTLAAPATVSSPGPAPANKQPLAPGIAPQATGSPVPASTSTQTESAPR</sequence>
<accession>A0A7V8VCH8</accession>